<sequence length="90" mass="10520">MTPLFLLNVRLFINHALKSIFADWCRISWRDKMDVTENGQFSRGYHDPEKRSIANNLNLVFKGGLESDSVTVECGNFNSLRELYYIVKEF</sequence>
<reference evidence="1 2" key="1">
    <citation type="submission" date="2014-05" db="EMBL/GenBank/DDBJ databases">
        <authorList>
            <person name="Rizzardi K."/>
            <person name="Winiecka-Krusnell J."/>
            <person name="Ramliden M."/>
            <person name="Alm E."/>
            <person name="Andersson S."/>
            <person name="Byfors S."/>
        </authorList>
    </citation>
    <scope>NUCLEOTIDE SEQUENCE [LARGE SCALE GENOMIC DNA]</scope>
    <source>
        <strain evidence="1 2">LEGN</strain>
    </source>
</reference>
<dbReference type="InterPro" id="IPR036148">
    <property type="entry name" value="MmgE/PrpD_sf"/>
</dbReference>
<accession>A0A0A2SWK3</accession>
<dbReference type="OrthoDB" id="9797528at2"/>
<dbReference type="RefSeq" id="WP_035887773.1">
    <property type="nucleotide sequence ID" value="NZ_JNCF01000009.1"/>
</dbReference>
<comment type="caution">
    <text evidence="1">The sequence shown here is derived from an EMBL/GenBank/DDBJ whole genome shotgun (WGS) entry which is preliminary data.</text>
</comment>
<dbReference type="AlphaFoldDB" id="A0A0A2SWK3"/>
<dbReference type="EMBL" id="JNCF01000009">
    <property type="protein sequence ID" value="KGP63809.1"/>
    <property type="molecule type" value="Genomic_DNA"/>
</dbReference>
<dbReference type="GO" id="GO:0016829">
    <property type="term" value="F:lyase activity"/>
    <property type="evidence" value="ECO:0007669"/>
    <property type="project" value="InterPro"/>
</dbReference>
<dbReference type="SUPFAM" id="SSF103378">
    <property type="entry name" value="2-methylcitrate dehydratase PrpD"/>
    <property type="match status" value="1"/>
</dbReference>
<evidence type="ECO:0000313" key="2">
    <source>
        <dbReference type="Proteomes" id="UP000054422"/>
    </source>
</evidence>
<evidence type="ECO:0000313" key="1">
    <source>
        <dbReference type="EMBL" id="KGP63809.1"/>
    </source>
</evidence>
<dbReference type="STRING" id="1498499.EP47_12315"/>
<gene>
    <name evidence="1" type="ORF">EP47_12315</name>
</gene>
<keyword evidence="2" id="KW-1185">Reference proteome</keyword>
<organism evidence="1 2">
    <name type="scientific">Legionella norrlandica</name>
    <dbReference type="NCBI Taxonomy" id="1498499"/>
    <lineage>
        <taxon>Bacteria</taxon>
        <taxon>Pseudomonadati</taxon>
        <taxon>Pseudomonadota</taxon>
        <taxon>Gammaproteobacteria</taxon>
        <taxon>Legionellales</taxon>
        <taxon>Legionellaceae</taxon>
        <taxon>Legionella</taxon>
    </lineage>
</organism>
<protein>
    <submittedName>
        <fullName evidence="1">Uncharacterized protein</fullName>
    </submittedName>
</protein>
<name>A0A0A2SWK3_9GAMM</name>
<dbReference type="Proteomes" id="UP000054422">
    <property type="component" value="Unassembled WGS sequence"/>
</dbReference>
<proteinExistence type="predicted"/>